<evidence type="ECO:0008006" key="3">
    <source>
        <dbReference type="Google" id="ProtNLM"/>
    </source>
</evidence>
<accession>A0A0K9XLC4</accession>
<dbReference type="Proteomes" id="UP000037288">
    <property type="component" value="Unassembled WGS sequence"/>
</dbReference>
<evidence type="ECO:0000313" key="1">
    <source>
        <dbReference type="EMBL" id="KNB54189.1"/>
    </source>
</evidence>
<keyword evidence="2" id="KW-1185">Reference proteome</keyword>
<dbReference type="EMBL" id="LFXA01000002">
    <property type="protein sequence ID" value="KNB54189.1"/>
    <property type="molecule type" value="Genomic_DNA"/>
</dbReference>
<dbReference type="OrthoDB" id="3662945at2"/>
<evidence type="ECO:0000313" key="2">
    <source>
        <dbReference type="Proteomes" id="UP000037288"/>
    </source>
</evidence>
<dbReference type="Gene3D" id="3.40.50.2000">
    <property type="entry name" value="Glycogen Phosphorylase B"/>
    <property type="match status" value="1"/>
</dbReference>
<proteinExistence type="predicted"/>
<gene>
    <name evidence="1" type="ORF">AC230_02240</name>
</gene>
<protein>
    <recommendedName>
        <fullName evidence="3">Glycosyltransferase</fullName>
    </recommendedName>
</protein>
<name>A0A0K9XLC4_9ACTN</name>
<sequence>MSSGLNGVGFRAWELACALEHYDEVSVLTPDVPHADVQETWTGIPWNVGYSKVAPGDRDIYLYGFATPVDSIRRFKAAGAICIFDAIVWPLEYTTYQRVHDSDDRPSKYRALLETYLMRLRLADGYFVASETEKQVLTGLLTTCRFDLLLEPTQDMSLDDLLWLLPVGFSDVNERTRLKPSAQSPTPGPDFVWNGGLWNHYSPVAAVRGLSSLLDSGHEATLWFLYPQRGTPTAAYRAVEEAVAADRRLAQHVTFCHGGLSLADRITVMETARATLCLYEPHVLWDLCPPMRLRETVLYELPVIAPRRGALGNIVANQGFGATTASLSADDVAEAMFSCLQDDHAAGMRGAAASSSESFRYEAMMPGVATWLDRVRAR</sequence>
<reference evidence="2" key="1">
    <citation type="submission" date="2015-07" db="EMBL/GenBank/DDBJ databases">
        <title>Draft genome sequence of Streptomyces sp. CMAA 1322, a bacterium isolated from Caatinga biome, from dry forest semiarid of Brazil.</title>
        <authorList>
            <person name="Santos S.N."/>
            <person name="Gacesa R."/>
            <person name="Taketani R.G."/>
            <person name="Long P.F."/>
            <person name="Melo I.S."/>
        </authorList>
    </citation>
    <scope>NUCLEOTIDE SEQUENCE [LARGE SCALE GENOMIC DNA]</scope>
    <source>
        <strain evidence="2">CMAA 1322</strain>
    </source>
</reference>
<dbReference type="PATRIC" id="fig|1678637.3.peg.479"/>
<dbReference type="SUPFAM" id="SSF53756">
    <property type="entry name" value="UDP-Glycosyltransferase/glycogen phosphorylase"/>
    <property type="match status" value="1"/>
</dbReference>
<dbReference type="AlphaFoldDB" id="A0A0K9XLC4"/>
<comment type="caution">
    <text evidence="1">The sequence shown here is derived from an EMBL/GenBank/DDBJ whole genome shotgun (WGS) entry which is preliminary data.</text>
</comment>
<organism evidence="1 2">
    <name type="scientific">Streptomyces caatingaensis</name>
    <dbReference type="NCBI Taxonomy" id="1678637"/>
    <lineage>
        <taxon>Bacteria</taxon>
        <taxon>Bacillati</taxon>
        <taxon>Actinomycetota</taxon>
        <taxon>Actinomycetes</taxon>
        <taxon>Kitasatosporales</taxon>
        <taxon>Streptomycetaceae</taxon>
        <taxon>Streptomyces</taxon>
    </lineage>
</organism>
<dbReference type="STRING" id="1678637.AC230_02240"/>